<dbReference type="Pfam" id="PF11185">
    <property type="entry name" value="DUF2971"/>
    <property type="match status" value="1"/>
</dbReference>
<name>A0ABU1ANP2_9BACT</name>
<keyword evidence="2" id="KW-1185">Reference proteome</keyword>
<accession>A0ABU1ANP2</accession>
<comment type="caution">
    <text evidence="1">The sequence shown here is derived from an EMBL/GenBank/DDBJ whole genome shotgun (WGS) entry which is preliminary data.</text>
</comment>
<dbReference type="InterPro" id="IPR021352">
    <property type="entry name" value="DUF2971"/>
</dbReference>
<protein>
    <submittedName>
        <fullName evidence="1">DUF2971 domain-containing protein</fullName>
    </submittedName>
</protein>
<evidence type="ECO:0000313" key="2">
    <source>
        <dbReference type="Proteomes" id="UP001243717"/>
    </source>
</evidence>
<reference evidence="1 2" key="1">
    <citation type="submission" date="2023-04" db="EMBL/GenBank/DDBJ databases">
        <title>A novel bacteria isolated from coastal sediment.</title>
        <authorList>
            <person name="Liu X.-J."/>
            <person name="Du Z.-J."/>
        </authorList>
    </citation>
    <scope>NUCLEOTIDE SEQUENCE [LARGE SCALE GENOMIC DNA]</scope>
    <source>
        <strain evidence="1 2">SDUM461004</strain>
    </source>
</reference>
<organism evidence="1 2">
    <name type="scientific">Thalassobacterium sedimentorum</name>
    <dbReference type="NCBI Taxonomy" id="3041258"/>
    <lineage>
        <taxon>Bacteria</taxon>
        <taxon>Pseudomonadati</taxon>
        <taxon>Verrucomicrobiota</taxon>
        <taxon>Opitutia</taxon>
        <taxon>Puniceicoccales</taxon>
        <taxon>Coraliomargaritaceae</taxon>
        <taxon>Thalassobacterium</taxon>
    </lineage>
</organism>
<dbReference type="RefSeq" id="WP_308986838.1">
    <property type="nucleotide sequence ID" value="NZ_JARXIC010000081.1"/>
</dbReference>
<evidence type="ECO:0000313" key="1">
    <source>
        <dbReference type="EMBL" id="MDQ8196406.1"/>
    </source>
</evidence>
<dbReference type="EMBL" id="JARXIC010000081">
    <property type="protein sequence ID" value="MDQ8196406.1"/>
    <property type="molecule type" value="Genomic_DNA"/>
</dbReference>
<feature type="non-terminal residue" evidence="1">
    <location>
        <position position="1"/>
    </location>
</feature>
<dbReference type="Proteomes" id="UP001243717">
    <property type="component" value="Unassembled WGS sequence"/>
</dbReference>
<gene>
    <name evidence="1" type="ORF">QEH59_18400</name>
</gene>
<sequence length="212" mass="24924">GDLGDQILNDPHTTLFRLIPYAKLTTEKFTVYKAGARTLTREELHRRISQAFSIICFSKKFDSIQMWSHYADRHAGIVLGFDESANEILSEHVREVSYRNDPILYRHTINDEEWYLHSQAIMHSKHYSWHQEEEVRLVIPNDEGFIDEKSRFKQDFVSCLKEIYFGVNCSDFDMENIALHCIQQSIDCKFFKARCDQDVCGLSFLERSLKES</sequence>
<proteinExistence type="predicted"/>